<gene>
    <name evidence="2" type="ORF">DBV05_g8232</name>
</gene>
<evidence type="ECO:0000313" key="2">
    <source>
        <dbReference type="EMBL" id="KAB2573110.1"/>
    </source>
</evidence>
<name>A0A5N5D6Y9_9PEZI</name>
<organism evidence="2 3">
    <name type="scientific">Lasiodiplodia theobromae</name>
    <dbReference type="NCBI Taxonomy" id="45133"/>
    <lineage>
        <taxon>Eukaryota</taxon>
        <taxon>Fungi</taxon>
        <taxon>Dikarya</taxon>
        <taxon>Ascomycota</taxon>
        <taxon>Pezizomycotina</taxon>
        <taxon>Dothideomycetes</taxon>
        <taxon>Dothideomycetes incertae sedis</taxon>
        <taxon>Botryosphaeriales</taxon>
        <taxon>Botryosphaeriaceae</taxon>
        <taxon>Lasiodiplodia</taxon>
    </lineage>
</organism>
<accession>A0A5N5D6Y9</accession>
<dbReference type="EMBL" id="VCHE01000065">
    <property type="protein sequence ID" value="KAB2573110.1"/>
    <property type="molecule type" value="Genomic_DNA"/>
</dbReference>
<feature type="compositionally biased region" description="Basic and acidic residues" evidence="1">
    <location>
        <begin position="10"/>
        <end position="27"/>
    </location>
</feature>
<dbReference type="OrthoDB" id="4424523at2759"/>
<reference evidence="2 3" key="1">
    <citation type="journal article" date="2019" name="Sci. Rep.">
        <title>A multi-omics analysis of the grapevine pathogen Lasiodiplodia theobromae reveals that temperature affects the expression of virulence- and pathogenicity-related genes.</title>
        <authorList>
            <person name="Felix C."/>
            <person name="Meneses R."/>
            <person name="Goncalves M.F.M."/>
            <person name="Tilleman L."/>
            <person name="Duarte A.S."/>
            <person name="Jorrin-Novo J.V."/>
            <person name="Van de Peer Y."/>
            <person name="Deforce D."/>
            <person name="Van Nieuwerburgh F."/>
            <person name="Esteves A.C."/>
            <person name="Alves A."/>
        </authorList>
    </citation>
    <scope>NUCLEOTIDE SEQUENCE [LARGE SCALE GENOMIC DNA]</scope>
    <source>
        <strain evidence="2 3">LA-SOL3</strain>
    </source>
</reference>
<dbReference type="AlphaFoldDB" id="A0A5N5D6Y9"/>
<sequence>MSEQKTPPDAADKSEKRPSEREAREKACTGPKSFMQMRSTERILFYLKEQGQEVFGLKIYRLTYEDDAAWQKFMDLLNSETRNNLTRESALPEGKELLSMLDWAVEDNKEVWNGASFEQVFRHFQYTPETAGVIQRRAACIAVDAEALQSIIDDKKRAHALELRKDAPFVKVLDTRIRLPMGAYRNRQEELDQMEKMGDDAIPKKIRYMKVDPSMLLPEFYDRLHYGFDEAYHQGPRPPYISHF</sequence>
<evidence type="ECO:0000313" key="3">
    <source>
        <dbReference type="Proteomes" id="UP000325902"/>
    </source>
</evidence>
<keyword evidence="3" id="KW-1185">Reference proteome</keyword>
<protein>
    <submittedName>
        <fullName evidence="2">Uncharacterized protein</fullName>
    </submittedName>
</protein>
<evidence type="ECO:0000256" key="1">
    <source>
        <dbReference type="SAM" id="MobiDB-lite"/>
    </source>
</evidence>
<proteinExistence type="predicted"/>
<feature type="region of interest" description="Disordered" evidence="1">
    <location>
        <begin position="1"/>
        <end position="32"/>
    </location>
</feature>
<comment type="caution">
    <text evidence="2">The sequence shown here is derived from an EMBL/GenBank/DDBJ whole genome shotgun (WGS) entry which is preliminary data.</text>
</comment>
<dbReference type="Proteomes" id="UP000325902">
    <property type="component" value="Unassembled WGS sequence"/>
</dbReference>